<dbReference type="HAMAP" id="MF_01416">
    <property type="entry name" value="ATP_synth_delta_bact"/>
    <property type="match status" value="1"/>
</dbReference>
<sequence>MRGETSLNSDRETREKFASRLKAKKEGALRVATELYDFVALLDENPRLERALTEPSRSAQDKGHLVDALLEGQADPLTVDILKDLAGRDWSKVCHIANAVEDLSVDAAAYYTDSQGSTLRVSSELAEIHSALIDLPLVLFRLSDEYSSPKARVDLLLALIPFDRLHPVTKQLAVNATADLRGRRFLSTLMWLINRFSEHMNQVMVTVTTAVPLSDEQGDQLVRLYGRQLGKPVHINSVVDPSVMGGMKIQYGSLVKDTTVVAQLQKLKRYMSMVG</sequence>
<keyword evidence="5 8" id="KW-0472">Membrane</keyword>
<keyword evidence="7 8" id="KW-0066">ATP synthesis</keyword>
<evidence type="ECO:0000256" key="4">
    <source>
        <dbReference type="ARBA" id="ARBA00023065"/>
    </source>
</evidence>
<evidence type="ECO:0000256" key="7">
    <source>
        <dbReference type="ARBA" id="ARBA00023310"/>
    </source>
</evidence>
<proteinExistence type="inferred from homology"/>
<organism evidence="9 10">
    <name type="scientific">Bifidobacterium favimelis</name>
    <dbReference type="NCBI Taxonomy" id="3122979"/>
    <lineage>
        <taxon>Bacteria</taxon>
        <taxon>Bacillati</taxon>
        <taxon>Actinomycetota</taxon>
        <taxon>Actinomycetes</taxon>
        <taxon>Bifidobacteriales</taxon>
        <taxon>Bifidobacteriaceae</taxon>
        <taxon>Bifidobacterium</taxon>
    </lineage>
</organism>
<evidence type="ECO:0000313" key="10">
    <source>
        <dbReference type="Proteomes" id="UP001373159"/>
    </source>
</evidence>
<comment type="subcellular location">
    <subcellularLocation>
        <location evidence="8">Cell membrane</location>
        <topology evidence="8">Peripheral membrane protein</topology>
    </subcellularLocation>
    <subcellularLocation>
        <location evidence="1">Membrane</location>
    </subcellularLocation>
</comment>
<keyword evidence="8" id="KW-1003">Cell membrane</keyword>
<dbReference type="PROSITE" id="PS00389">
    <property type="entry name" value="ATPASE_DELTA"/>
    <property type="match status" value="1"/>
</dbReference>
<comment type="similarity">
    <text evidence="8">Belongs to the ATPase delta chain family.</text>
</comment>
<dbReference type="InterPro" id="IPR000711">
    <property type="entry name" value="ATPase_OSCP/dsu"/>
</dbReference>
<name>A0ABU8ZMM9_9BIFI</name>
<protein>
    <recommendedName>
        <fullName evidence="8">ATP synthase subunit delta</fullName>
    </recommendedName>
    <alternativeName>
        <fullName evidence="8">ATP synthase F(1) sector subunit delta</fullName>
    </alternativeName>
    <alternativeName>
        <fullName evidence="8">F-type ATPase subunit delta</fullName>
        <shortName evidence="8">F-ATPase subunit delta</shortName>
    </alternativeName>
</protein>
<accession>A0ABU8ZMM9</accession>
<evidence type="ECO:0000256" key="2">
    <source>
        <dbReference type="ARBA" id="ARBA00022448"/>
    </source>
</evidence>
<dbReference type="Pfam" id="PF00213">
    <property type="entry name" value="OSCP"/>
    <property type="match status" value="2"/>
</dbReference>
<evidence type="ECO:0000313" key="9">
    <source>
        <dbReference type="EMBL" id="MEK0306078.1"/>
    </source>
</evidence>
<keyword evidence="4 8" id="KW-0406">Ion transport</keyword>
<evidence type="ECO:0000256" key="5">
    <source>
        <dbReference type="ARBA" id="ARBA00023136"/>
    </source>
</evidence>
<evidence type="ECO:0000256" key="1">
    <source>
        <dbReference type="ARBA" id="ARBA00004370"/>
    </source>
</evidence>
<dbReference type="PANTHER" id="PTHR11910">
    <property type="entry name" value="ATP SYNTHASE DELTA CHAIN"/>
    <property type="match status" value="1"/>
</dbReference>
<dbReference type="InterPro" id="IPR020781">
    <property type="entry name" value="ATPase_OSCP/d_CS"/>
</dbReference>
<dbReference type="Proteomes" id="UP001373159">
    <property type="component" value="Unassembled WGS sequence"/>
</dbReference>
<gene>
    <name evidence="8" type="primary">atpH</name>
    <name evidence="9" type="ORF">V8P97_01110</name>
</gene>
<evidence type="ECO:0000256" key="8">
    <source>
        <dbReference type="HAMAP-Rule" id="MF_01416"/>
    </source>
</evidence>
<evidence type="ECO:0000256" key="3">
    <source>
        <dbReference type="ARBA" id="ARBA00022781"/>
    </source>
</evidence>
<dbReference type="EMBL" id="JBANBB010000001">
    <property type="protein sequence ID" value="MEK0306078.1"/>
    <property type="molecule type" value="Genomic_DNA"/>
</dbReference>
<keyword evidence="6 8" id="KW-0139">CF(1)</keyword>
<keyword evidence="3 8" id="KW-0375">Hydrogen ion transport</keyword>
<comment type="caution">
    <text evidence="9">The sequence shown here is derived from an EMBL/GenBank/DDBJ whole genome shotgun (WGS) entry which is preliminary data.</text>
</comment>
<comment type="function">
    <text evidence="8">F(1)F(0) ATP synthase produces ATP from ADP in the presence of a proton or sodium gradient. F-type ATPases consist of two structural domains, F(1) containing the extramembraneous catalytic core and F(0) containing the membrane proton channel, linked together by a central stalk and a peripheral stalk. During catalysis, ATP synthesis in the catalytic domain of F(1) is coupled via a rotary mechanism of the central stalk subunits to proton translocation.</text>
</comment>
<reference evidence="9 10" key="1">
    <citation type="submission" date="2024-02" db="EMBL/GenBank/DDBJ databases">
        <title>Bifidobacterium honeyensis sp. nov., isolated from the comb honey.</title>
        <authorList>
            <person name="Liu W."/>
            <person name="Li Y."/>
        </authorList>
    </citation>
    <scope>NUCLEOTIDE SEQUENCE [LARGE SCALE GENOMIC DNA]</scope>
    <source>
        <strain evidence="9 10">IMAU50988</strain>
    </source>
</reference>
<keyword evidence="2 8" id="KW-0813">Transport</keyword>
<keyword evidence="10" id="KW-1185">Reference proteome</keyword>
<comment type="function">
    <text evidence="8">This protein is part of the stalk that links CF(0) to CF(1). It either transmits conformational changes from CF(0) to CF(1) or is implicated in proton conduction.</text>
</comment>
<dbReference type="RefSeq" id="WP_340468616.1">
    <property type="nucleotide sequence ID" value="NZ_JBANBB010000001.1"/>
</dbReference>
<dbReference type="NCBIfam" id="NF009967">
    <property type="entry name" value="PRK13430.1"/>
    <property type="match status" value="1"/>
</dbReference>
<evidence type="ECO:0000256" key="6">
    <source>
        <dbReference type="ARBA" id="ARBA00023196"/>
    </source>
</evidence>